<protein>
    <submittedName>
        <fullName evidence="1">DUF6446 family protein</fullName>
    </submittedName>
</protein>
<name>A0ABW4DZ34_9RHOB</name>
<organism evidence="1 2">
    <name type="scientific">Paracoccus nototheniae</name>
    <dbReference type="NCBI Taxonomy" id="2489002"/>
    <lineage>
        <taxon>Bacteria</taxon>
        <taxon>Pseudomonadati</taxon>
        <taxon>Pseudomonadota</taxon>
        <taxon>Alphaproteobacteria</taxon>
        <taxon>Rhodobacterales</taxon>
        <taxon>Paracoccaceae</taxon>
        <taxon>Paracoccus</taxon>
    </lineage>
</organism>
<keyword evidence="2" id="KW-1185">Reference proteome</keyword>
<evidence type="ECO:0000313" key="2">
    <source>
        <dbReference type="Proteomes" id="UP001597302"/>
    </source>
</evidence>
<gene>
    <name evidence="1" type="ORF">ACFQ5P_14425</name>
</gene>
<dbReference type="InterPro" id="IPR045616">
    <property type="entry name" value="DUF6446"/>
</dbReference>
<dbReference type="RefSeq" id="WP_131575105.1">
    <property type="nucleotide sequence ID" value="NZ_CBCSAJ010000018.1"/>
</dbReference>
<reference evidence="2" key="1">
    <citation type="journal article" date="2019" name="Int. J. Syst. Evol. Microbiol.">
        <title>The Global Catalogue of Microorganisms (GCM) 10K type strain sequencing project: providing services to taxonomists for standard genome sequencing and annotation.</title>
        <authorList>
            <consortium name="The Broad Institute Genomics Platform"/>
            <consortium name="The Broad Institute Genome Sequencing Center for Infectious Disease"/>
            <person name="Wu L."/>
            <person name="Ma J."/>
        </authorList>
    </citation>
    <scope>NUCLEOTIDE SEQUENCE [LARGE SCALE GENOMIC DNA]</scope>
    <source>
        <strain evidence="2">CCM 8875</strain>
    </source>
</reference>
<dbReference type="Pfam" id="PF20044">
    <property type="entry name" value="DUF6446"/>
    <property type="match status" value="1"/>
</dbReference>
<dbReference type="Proteomes" id="UP001597302">
    <property type="component" value="Unassembled WGS sequence"/>
</dbReference>
<dbReference type="EMBL" id="JBHTOQ010000028">
    <property type="protein sequence ID" value="MFD1482489.1"/>
    <property type="molecule type" value="Genomic_DNA"/>
</dbReference>
<comment type="caution">
    <text evidence="1">The sequence shown here is derived from an EMBL/GenBank/DDBJ whole genome shotgun (WGS) entry which is preliminary data.</text>
</comment>
<evidence type="ECO:0000313" key="1">
    <source>
        <dbReference type="EMBL" id="MFD1482489.1"/>
    </source>
</evidence>
<proteinExistence type="predicted"/>
<sequence length="158" mass="16663">MNWGRIAALALLGSALAAGGGMWYAQEYGYYDPIDPNGPGAALSVTTPAGETPLTLTGFEGIDADSSPLRWRACATVAGMPADALPFEGATPLVGPRWFACFDAARIGADLADGTARAVLSVSDIRPDVDRVLAVYPDGRVYGWHQYVDKTPERGVMD</sequence>
<accession>A0ABW4DZ34</accession>